<evidence type="ECO:0000313" key="3">
    <source>
        <dbReference type="EMBL" id="PRP86662.1"/>
    </source>
</evidence>
<keyword evidence="4" id="KW-1185">Reference proteome</keyword>
<feature type="region of interest" description="Disordered" evidence="1">
    <location>
        <begin position="318"/>
        <end position="339"/>
    </location>
</feature>
<dbReference type="InterPro" id="IPR011993">
    <property type="entry name" value="PH-like_dom_sf"/>
</dbReference>
<dbReference type="InParanoid" id="A0A2P6NRQ3"/>
<name>A0A2P6NRQ3_9EUKA</name>
<gene>
    <name evidence="3" type="ORF">PROFUN_05141</name>
</gene>
<proteinExistence type="predicted"/>
<feature type="compositionally biased region" description="Polar residues" evidence="1">
    <location>
        <begin position="326"/>
        <end position="335"/>
    </location>
</feature>
<dbReference type="AlphaFoldDB" id="A0A2P6NRQ3"/>
<organism evidence="3 4">
    <name type="scientific">Planoprotostelium fungivorum</name>
    <dbReference type="NCBI Taxonomy" id="1890364"/>
    <lineage>
        <taxon>Eukaryota</taxon>
        <taxon>Amoebozoa</taxon>
        <taxon>Evosea</taxon>
        <taxon>Variosea</taxon>
        <taxon>Cavosteliida</taxon>
        <taxon>Cavosteliaceae</taxon>
        <taxon>Planoprotostelium</taxon>
    </lineage>
</organism>
<dbReference type="SUPFAM" id="SSF47616">
    <property type="entry name" value="GST C-terminal domain-like"/>
    <property type="match status" value="1"/>
</dbReference>
<dbReference type="Pfam" id="PF00043">
    <property type="entry name" value="GST_C"/>
    <property type="match status" value="1"/>
</dbReference>
<protein>
    <recommendedName>
        <fullName evidence="2">Glutathione S-transferase C-terminal domain-containing protein</fullName>
    </recommendedName>
</protein>
<dbReference type="Proteomes" id="UP000241769">
    <property type="component" value="Unassembled WGS sequence"/>
</dbReference>
<feature type="region of interest" description="Disordered" evidence="1">
    <location>
        <begin position="128"/>
        <end position="147"/>
    </location>
</feature>
<evidence type="ECO:0000256" key="1">
    <source>
        <dbReference type="SAM" id="MobiDB-lite"/>
    </source>
</evidence>
<dbReference type="Gene3D" id="1.20.1050.10">
    <property type="match status" value="1"/>
</dbReference>
<dbReference type="STRING" id="1890364.A0A2P6NRQ3"/>
<reference evidence="3 4" key="1">
    <citation type="journal article" date="2018" name="Genome Biol. Evol.">
        <title>Multiple Roots of Fruiting Body Formation in Amoebozoa.</title>
        <authorList>
            <person name="Hillmann F."/>
            <person name="Forbes G."/>
            <person name="Novohradska S."/>
            <person name="Ferling I."/>
            <person name="Riege K."/>
            <person name="Groth M."/>
            <person name="Westermann M."/>
            <person name="Marz M."/>
            <person name="Spaller T."/>
            <person name="Winckler T."/>
            <person name="Schaap P."/>
            <person name="Glockner G."/>
        </authorList>
    </citation>
    <scope>NUCLEOTIDE SEQUENCE [LARGE SCALE GENOMIC DNA]</scope>
    <source>
        <strain evidence="3 4">Jena</strain>
    </source>
</reference>
<dbReference type="InterPro" id="IPR004046">
    <property type="entry name" value="GST_C"/>
</dbReference>
<evidence type="ECO:0000313" key="4">
    <source>
        <dbReference type="Proteomes" id="UP000241769"/>
    </source>
</evidence>
<dbReference type="InterPro" id="IPR036282">
    <property type="entry name" value="Glutathione-S-Trfase_C_sf"/>
</dbReference>
<dbReference type="Gene3D" id="3.40.30.10">
    <property type="entry name" value="Glutaredoxin"/>
    <property type="match status" value="1"/>
</dbReference>
<feature type="domain" description="Glutathione S-transferase C-terminal" evidence="2">
    <location>
        <begin position="519"/>
        <end position="574"/>
    </location>
</feature>
<dbReference type="SUPFAM" id="SSF50729">
    <property type="entry name" value="PH domain-like"/>
    <property type="match status" value="1"/>
</dbReference>
<dbReference type="EMBL" id="MDYQ01000028">
    <property type="protein sequence ID" value="PRP86662.1"/>
    <property type="molecule type" value="Genomic_DNA"/>
</dbReference>
<accession>A0A2P6NRQ3</accession>
<dbReference type="CDD" id="cd00570">
    <property type="entry name" value="GST_N_family"/>
    <property type="match status" value="1"/>
</dbReference>
<comment type="caution">
    <text evidence="3">The sequence shown here is derived from an EMBL/GenBank/DDBJ whole genome shotgun (WGS) entry which is preliminary data.</text>
</comment>
<dbReference type="InterPro" id="IPR051369">
    <property type="entry name" value="GST_Theta"/>
</dbReference>
<dbReference type="Gene3D" id="2.30.29.30">
    <property type="entry name" value="Pleckstrin-homology domain (PH domain)/Phosphotyrosine-binding domain (PTB)"/>
    <property type="match status" value="1"/>
</dbReference>
<dbReference type="OrthoDB" id="31141at2759"/>
<evidence type="ECO:0000259" key="2">
    <source>
        <dbReference type="Pfam" id="PF00043"/>
    </source>
</evidence>
<dbReference type="PANTHER" id="PTHR43917">
    <property type="match status" value="1"/>
</dbReference>
<sequence length="878" mass="99597">MGIWGQGGSLRETVAAAIEFFLMNDHVINCGSTFRWRRRQRRVQEDAVVDSSFLSYLCENLSASISHTQQHRYLWNKRNSRPISKSGCDRHPTQAVRIFEAERIFTSLIFFIRPGQVGVGSRAAVRDRNISPGGRNSETNGMSKPKGEEGLFKKYVYRSESSKLDGFQEPSTNARFSEMVNYTKPAFNADGRSTVGPTWRQGRYDHLVTEVLTETISSLVKKHWEKRWLCFNDDFIYIYRSKTTDYPLAVIPRLGGNVISEVIFDDKAKKRYFVKIAAPSTYVEREELKKLNHFIGFEDREDFLQFSSPLINHTEAYHTEEDSEISQESVPTISDTPKMGRANPSTTLLSVAQMAPPTNRPPSQHFAHPPKFSTLFYNPMVPSSLAVSLFALEHNLPIERNSVHISWLAETYAKGTQTQEKKSGNQPLFIRISPQCKVPAYFSDQDPENYQFDGAEILKGMVSRFKLDETLYPEEKVKRKRVDELMSYGLGRSIMEAQQPMFAKIIDTTSKSGYSSSNMLKEVQRIVTRLDSELKSSRFLTGDHLTIADVLLICEVNASQSVGIDITKFGALANLTSRSLCVAYAFSSNFHLTLLSPREMIFRGFICGGAKYERDLALTGPNSVSQSLSRTCLGMTLGHQPFHQRSSSSNTTMSLTLPSINTMVCRFFDATENLLSFRDPLTLRLTLPPIGQLPHSPPRVTSPVYQPTSPVQQTDLAFPSHVIWCRPIVVEGLGSTTSTPLPVKKVQKARCNSCEMCREGISFFLCKTDPDTNSRSPGRKEMALAILSYLHVTKGQEWYSLRDDIYPILESHLHLYPDNASERSPHRQLHDTMAHNKKHFQSGKGTTRRNGLWQLSAKYRKYLELNHTMEKKRITESR</sequence>
<dbReference type="PANTHER" id="PTHR43917:SF8">
    <property type="entry name" value="GH16740P-RELATED"/>
    <property type="match status" value="1"/>
</dbReference>